<gene>
    <name evidence="2" type="ORF">SAMN04488525_1174</name>
</gene>
<name>A0A143ZAA5_9LACT</name>
<evidence type="ECO:0000313" key="2">
    <source>
        <dbReference type="EMBL" id="SEA97766.1"/>
    </source>
</evidence>
<dbReference type="RefSeq" id="WP_086987704.1">
    <property type="nucleotide sequence ID" value="NZ_FJNA01000004.1"/>
</dbReference>
<feature type="domain" description="Antitoxin SocA-like Panacea" evidence="1">
    <location>
        <begin position="183"/>
        <end position="276"/>
    </location>
</feature>
<sequence length="330" mass="38629">MRGFCEQCRDIVEYRVSTVEKEKKIKGKVIRYVGKVAHCDECKEEIFIPEIRDYNLNALDVAYRNEEDLISVETIEKILEKYDIGKRPLSLLLGWGEGTLTRYVDGNIPSKIYSDLLRQILEDEKFYREILEKNKENISPVAYKKSLDALDKINLVHDTAVSKLESAVKYLLMQTSEITPLALQKLLYFSQGFQKAFTGTFMFDENCEAWVHGPVYRNVYEKYREYGYNPIEGKGLAFCDINLTEDEKELLDHIVLYFGCYSGKILENMTHSEEPWRVTRKGLNDWEGSDRVIPKKEIDTYFSSVKEKYKMLNLMDIKDYSKDLFSKLYS</sequence>
<dbReference type="AlphaFoldDB" id="A0A143ZAA5"/>
<keyword evidence="3" id="KW-1185">Reference proteome</keyword>
<proteinExistence type="predicted"/>
<protein>
    <submittedName>
        <fullName evidence="2">Uncharacterized phage-associated protein</fullName>
    </submittedName>
</protein>
<dbReference type="OrthoDB" id="9799173at2"/>
<comment type="caution">
    <text evidence="2">The sequence shown here is derived from an EMBL/GenBank/DDBJ whole genome shotgun (WGS) entry which is preliminary data.</text>
</comment>
<accession>A0A143ZAA5</accession>
<dbReference type="Proteomes" id="UP000199042">
    <property type="component" value="Unassembled WGS sequence"/>
</dbReference>
<evidence type="ECO:0000259" key="1">
    <source>
        <dbReference type="Pfam" id="PF13274"/>
    </source>
</evidence>
<reference evidence="2 3" key="1">
    <citation type="submission" date="2016-10" db="EMBL/GenBank/DDBJ databases">
        <authorList>
            <person name="Varghese N."/>
            <person name="Submissions S."/>
        </authorList>
    </citation>
    <scope>NUCLEOTIDE SEQUENCE [LARGE SCALE GENOMIC DNA]</scope>
    <source>
        <strain evidence="2 3">DSM 14526</strain>
    </source>
</reference>
<dbReference type="InterPro" id="IPR025272">
    <property type="entry name" value="SocA_Panacea"/>
</dbReference>
<dbReference type="EMBL" id="FNQH01000017">
    <property type="protein sequence ID" value="SEA97766.1"/>
    <property type="molecule type" value="Genomic_DNA"/>
</dbReference>
<dbReference type="Pfam" id="PF13274">
    <property type="entry name" value="SocA_Panacea"/>
    <property type="match status" value="1"/>
</dbReference>
<evidence type="ECO:0000313" key="3">
    <source>
        <dbReference type="Proteomes" id="UP000199042"/>
    </source>
</evidence>
<organism evidence="2 3">
    <name type="scientific">Trichococcus collinsii</name>
    <dbReference type="NCBI Taxonomy" id="157076"/>
    <lineage>
        <taxon>Bacteria</taxon>
        <taxon>Bacillati</taxon>
        <taxon>Bacillota</taxon>
        <taxon>Bacilli</taxon>
        <taxon>Lactobacillales</taxon>
        <taxon>Carnobacteriaceae</taxon>
        <taxon>Trichococcus</taxon>
    </lineage>
</organism>